<comment type="caution">
    <text evidence="12">The sequence shown here is derived from an EMBL/GenBank/DDBJ whole genome shotgun (WGS) entry which is preliminary data.</text>
</comment>
<keyword evidence="10" id="KW-0472">Membrane</keyword>
<evidence type="ECO:0000256" key="3">
    <source>
        <dbReference type="ARBA" id="ARBA00012621"/>
    </source>
</evidence>
<keyword evidence="10" id="KW-0448">Lipopolysaccharide biosynthesis</keyword>
<comment type="similarity">
    <text evidence="10">Belongs to the glycosyltransferase group 1 family.</text>
</comment>
<dbReference type="EC" id="2.4.99.12" evidence="3 10"/>
<dbReference type="GO" id="GO:0009244">
    <property type="term" value="P:lipopolysaccharide core region biosynthetic process"/>
    <property type="evidence" value="ECO:0007669"/>
    <property type="project" value="UniProtKB-UniRule"/>
</dbReference>
<evidence type="ECO:0000313" key="13">
    <source>
        <dbReference type="Proteomes" id="UP000483078"/>
    </source>
</evidence>
<evidence type="ECO:0000313" key="12">
    <source>
        <dbReference type="EMBL" id="MTJ03198.1"/>
    </source>
</evidence>
<dbReference type="Gene3D" id="3.40.50.11720">
    <property type="entry name" value="3-Deoxy-D-manno-octulosonic-acid transferase, N-terminal domain"/>
    <property type="match status" value="1"/>
</dbReference>
<dbReference type="Proteomes" id="UP000483078">
    <property type="component" value="Unassembled WGS sequence"/>
</dbReference>
<keyword evidence="5 10" id="KW-0808">Transferase</keyword>
<evidence type="ECO:0000256" key="1">
    <source>
        <dbReference type="ARBA" id="ARBA00003394"/>
    </source>
</evidence>
<evidence type="ECO:0000256" key="4">
    <source>
        <dbReference type="ARBA" id="ARBA00019077"/>
    </source>
</evidence>
<dbReference type="GO" id="GO:0009245">
    <property type="term" value="P:lipid A biosynthetic process"/>
    <property type="evidence" value="ECO:0007669"/>
    <property type="project" value="TreeGrafter"/>
</dbReference>
<reference evidence="12 13" key="1">
    <citation type="submission" date="2019-06" db="EMBL/GenBank/DDBJ databases">
        <title>Enrichment of Autotrophic Halophilic Microorganisms from Red Sea Brine Pool Using Microbial Electrosynthesis System.</title>
        <authorList>
            <person name="Alqahtani M.F."/>
            <person name="Bajracharya S."/>
            <person name="Katuri K.P."/>
            <person name="Ali M."/>
            <person name="Saikaly P.E."/>
        </authorList>
    </citation>
    <scope>NUCLEOTIDE SEQUENCE [LARGE SCALE GENOMIC DNA]</scope>
    <source>
        <strain evidence="12">MES6</strain>
    </source>
</reference>
<dbReference type="RefSeq" id="WP_273247640.1">
    <property type="nucleotide sequence ID" value="NZ_VENJ01000002.1"/>
</dbReference>
<evidence type="ECO:0000256" key="2">
    <source>
        <dbReference type="ARBA" id="ARBA00004713"/>
    </source>
</evidence>
<feature type="domain" description="3-deoxy-D-manno-octulosonic-acid transferase N-terminal" evidence="11">
    <location>
        <begin position="43"/>
        <end position="216"/>
    </location>
</feature>
<name>A0A7C9L9K0_9RHOB</name>
<sequence length="430" mass="46304">MARRPRPSAALAAYLGLSAALLPALAPLVLRRRLARGKELPDRWREKLGHATAPRPNGPLVWMHAVGLGEVLALRALIGQMHARHPDLQILITSTTRASAEVLAANMPPRCRHQFLPLDTPGAARRFLDHWRPDLAIWAEQDLWPGLVWRTARRGIPLALVGARMNARAYRARARVAPLYRDLFARFALISAQDVDTAAHLKRLGADTVREDGSLKPAAPPLNADAAALAAMRTATKARATWLAGPTHAPDEALALAAHRARLASDPNALLIMAPRDPSLRDQVEQACADAGLRAALRSTQPQPTPQTQVYIADTFGEMGLWYRLVDVAFIGGTTGPVEGHNPWEAAQLGAAILHGPRTANFAADYAALHAANAARRVDDADTLAAALGAPDTADMATRAQGLATRSMDRTAALCQELCRLIPTPHRSPT</sequence>
<keyword evidence="10" id="KW-1003">Cell membrane</keyword>
<comment type="subcellular location">
    <subcellularLocation>
        <location evidence="10">Cell membrane</location>
    </subcellularLocation>
</comment>
<evidence type="ECO:0000256" key="7">
    <source>
        <dbReference type="ARBA" id="ARBA00049183"/>
    </source>
</evidence>
<gene>
    <name evidence="12" type="ORF">FH759_00710</name>
</gene>
<dbReference type="Gene3D" id="3.40.50.2000">
    <property type="entry name" value="Glycogen Phosphorylase B"/>
    <property type="match status" value="1"/>
</dbReference>
<accession>A0A7C9L9K0</accession>
<dbReference type="InterPro" id="IPR039901">
    <property type="entry name" value="Kdotransferase"/>
</dbReference>
<organism evidence="12 13">
    <name type="scientific">Sediminimonas qiaohouensis</name>
    <dbReference type="NCBI Taxonomy" id="552061"/>
    <lineage>
        <taxon>Bacteria</taxon>
        <taxon>Pseudomonadati</taxon>
        <taxon>Pseudomonadota</taxon>
        <taxon>Alphaproteobacteria</taxon>
        <taxon>Rhodobacterales</taxon>
        <taxon>Roseobacteraceae</taxon>
        <taxon>Sediminimonas</taxon>
    </lineage>
</organism>
<dbReference type="Pfam" id="PF04413">
    <property type="entry name" value="Glycos_transf_N"/>
    <property type="match status" value="1"/>
</dbReference>
<evidence type="ECO:0000259" key="11">
    <source>
        <dbReference type="Pfam" id="PF04413"/>
    </source>
</evidence>
<comment type="catalytic activity">
    <reaction evidence="7 10">
        <text>lipid IVA (E. coli) + CMP-3-deoxy-beta-D-manno-octulosonate = alpha-Kdo-(2-&gt;6)-lipid IVA (E. coli) + CMP + H(+)</text>
        <dbReference type="Rhea" id="RHEA:28066"/>
        <dbReference type="ChEBI" id="CHEBI:15378"/>
        <dbReference type="ChEBI" id="CHEBI:58603"/>
        <dbReference type="ChEBI" id="CHEBI:60364"/>
        <dbReference type="ChEBI" id="CHEBI:60377"/>
        <dbReference type="ChEBI" id="CHEBI:85987"/>
        <dbReference type="EC" id="2.4.99.12"/>
    </reaction>
</comment>
<dbReference type="AlphaFoldDB" id="A0A7C9L9K0"/>
<feature type="active site" description="Proton acceptor" evidence="8">
    <location>
        <position position="70"/>
    </location>
</feature>
<proteinExistence type="inferred from homology"/>
<evidence type="ECO:0000256" key="10">
    <source>
        <dbReference type="RuleBase" id="RU365103"/>
    </source>
</evidence>
<dbReference type="UniPathway" id="UPA00958"/>
<feature type="site" description="Transition state stabilizer" evidence="9">
    <location>
        <position position="140"/>
    </location>
</feature>
<evidence type="ECO:0000256" key="5">
    <source>
        <dbReference type="ARBA" id="ARBA00022679"/>
    </source>
</evidence>
<comment type="pathway">
    <text evidence="2 10">Bacterial outer membrane biogenesis; LPS core biosynthesis.</text>
</comment>
<dbReference type="GO" id="GO:0005886">
    <property type="term" value="C:plasma membrane"/>
    <property type="evidence" value="ECO:0007669"/>
    <property type="project" value="UniProtKB-SubCell"/>
</dbReference>
<dbReference type="PANTHER" id="PTHR42755">
    <property type="entry name" value="3-DEOXY-MANNO-OCTULOSONATE CYTIDYLYLTRANSFERASE"/>
    <property type="match status" value="1"/>
</dbReference>
<dbReference type="EMBL" id="VENJ01000002">
    <property type="protein sequence ID" value="MTJ03198.1"/>
    <property type="molecule type" value="Genomic_DNA"/>
</dbReference>
<comment type="function">
    <text evidence="1 10">Involved in lipopolysaccharide (LPS) biosynthesis. Catalyzes the transfer of 3-deoxy-D-manno-octulosonate (Kdo) residue(s) from CMP-Kdo to lipid IV(A), the tetraacyldisaccharide-1,4'-bisphosphate precursor of lipid A.</text>
</comment>
<evidence type="ECO:0000256" key="8">
    <source>
        <dbReference type="PIRSR" id="PIRSR639901-1"/>
    </source>
</evidence>
<evidence type="ECO:0000256" key="9">
    <source>
        <dbReference type="PIRSR" id="PIRSR639901-2"/>
    </source>
</evidence>
<dbReference type="InterPro" id="IPR007507">
    <property type="entry name" value="Glycos_transf_N"/>
</dbReference>
<dbReference type="InterPro" id="IPR038107">
    <property type="entry name" value="Glycos_transf_N_sf"/>
</dbReference>
<evidence type="ECO:0000256" key="6">
    <source>
        <dbReference type="ARBA" id="ARBA00031445"/>
    </source>
</evidence>
<dbReference type="PANTHER" id="PTHR42755:SF1">
    <property type="entry name" value="3-DEOXY-D-MANNO-OCTULOSONIC ACID TRANSFERASE, MITOCHONDRIAL-RELATED"/>
    <property type="match status" value="1"/>
</dbReference>
<feature type="site" description="Transition state stabilizer" evidence="9">
    <location>
        <position position="216"/>
    </location>
</feature>
<dbReference type="GO" id="GO:0043842">
    <property type="term" value="F:Kdo transferase activity"/>
    <property type="evidence" value="ECO:0007669"/>
    <property type="project" value="UniProtKB-EC"/>
</dbReference>
<protein>
    <recommendedName>
        <fullName evidence="4 10">3-deoxy-D-manno-octulosonic acid transferase</fullName>
        <shortName evidence="10">Kdo transferase</shortName>
        <ecNumber evidence="3 10">2.4.99.12</ecNumber>
    </recommendedName>
    <alternativeName>
        <fullName evidence="6 10">Lipid IV(A) 3-deoxy-D-manno-octulosonic acid transferase</fullName>
    </alternativeName>
</protein>